<protein>
    <submittedName>
        <fullName evidence="1">Uncharacterized protein</fullName>
    </submittedName>
</protein>
<proteinExistence type="predicted"/>
<name>A0A382ERS4_9ZZZZ</name>
<feature type="non-terminal residue" evidence="1">
    <location>
        <position position="376"/>
    </location>
</feature>
<accession>A0A382ERS4</accession>
<evidence type="ECO:0000313" key="1">
    <source>
        <dbReference type="EMBL" id="SVB53052.1"/>
    </source>
</evidence>
<dbReference type="AlphaFoldDB" id="A0A382ERS4"/>
<gene>
    <name evidence="1" type="ORF">METZ01_LOCUS205906</name>
</gene>
<dbReference type="EMBL" id="UINC01045823">
    <property type="protein sequence ID" value="SVB53052.1"/>
    <property type="molecule type" value="Genomic_DNA"/>
</dbReference>
<reference evidence="1" key="1">
    <citation type="submission" date="2018-05" db="EMBL/GenBank/DDBJ databases">
        <authorList>
            <person name="Lanie J.A."/>
            <person name="Ng W.-L."/>
            <person name="Kazmierczak K.M."/>
            <person name="Andrzejewski T.M."/>
            <person name="Davidsen T.M."/>
            <person name="Wayne K.J."/>
            <person name="Tettelin H."/>
            <person name="Glass J.I."/>
            <person name="Rusch D."/>
            <person name="Podicherti R."/>
            <person name="Tsui H.-C.T."/>
            <person name="Winkler M.E."/>
        </authorList>
    </citation>
    <scope>NUCLEOTIDE SEQUENCE</scope>
</reference>
<organism evidence="1">
    <name type="scientific">marine metagenome</name>
    <dbReference type="NCBI Taxonomy" id="408172"/>
    <lineage>
        <taxon>unclassified sequences</taxon>
        <taxon>metagenomes</taxon>
        <taxon>ecological metagenomes</taxon>
    </lineage>
</organism>
<sequence>MDEEEADQVLEELWEETEAATETDNGGRSLGFEIEQHGWNFANYAAEPAQQFNTSDAIALFGAESVCSSDEGGCTPTPAAMEWINMVAQAMSGGVCEGMTVAILDRFLVRTDPGAFDVRKDRLVERSLSRLFATQFLGDVIDATAQWRAQPLKAIVAELGRSLSDPRNEQYTIGIYSSHGGHSVLPYQLEWVDRTNVRVYIYDPNWPGEIRWIDMDVKEGTWVFAFAATNPDEAADAWAGGLGTIDLTPISSREAPFPEPFSGAGSGEGAGGLLLAITSPDRNWTLTDADGTTTKGDEAIPGEGGVIASIKGSFGVTTAIVRVPSAQVDIETGSEAFVVVQTETGVASVELAEAGSIGFEVSEETQDLSLDVATGT</sequence>